<feature type="transmembrane region" description="Helical" evidence="10">
    <location>
        <begin position="198"/>
        <end position="222"/>
    </location>
</feature>
<feature type="domain" description="G-protein coupled receptors family 1 profile" evidence="11">
    <location>
        <begin position="42"/>
        <end position="291"/>
    </location>
</feature>
<feature type="transmembrane region" description="Helical" evidence="10">
    <location>
        <begin position="62"/>
        <end position="82"/>
    </location>
</feature>
<proteinExistence type="inferred from homology"/>
<keyword evidence="2 10" id="KW-1003">Cell membrane</keyword>
<reference evidence="12" key="2">
    <citation type="submission" date="2025-09" db="UniProtKB">
        <authorList>
            <consortium name="Ensembl"/>
        </authorList>
    </citation>
    <scope>IDENTIFICATION</scope>
</reference>
<keyword evidence="13" id="KW-1185">Reference proteome</keyword>
<dbReference type="CDD" id="cd15225">
    <property type="entry name" value="7tmA_OR10A-like"/>
    <property type="match status" value="1"/>
</dbReference>
<evidence type="ECO:0000256" key="4">
    <source>
        <dbReference type="ARBA" id="ARBA00022692"/>
    </source>
</evidence>
<keyword evidence="9" id="KW-0297">G-protein coupled receptor</keyword>
<keyword evidence="9" id="KW-0675">Receptor</keyword>
<accession>A0A8B9FIW8</accession>
<evidence type="ECO:0000256" key="2">
    <source>
        <dbReference type="ARBA" id="ARBA00022475"/>
    </source>
</evidence>
<organism evidence="12 13">
    <name type="scientific">Amazona collaria</name>
    <name type="common">yellow-billed parrot</name>
    <dbReference type="NCBI Taxonomy" id="241587"/>
    <lineage>
        <taxon>Eukaryota</taxon>
        <taxon>Metazoa</taxon>
        <taxon>Chordata</taxon>
        <taxon>Craniata</taxon>
        <taxon>Vertebrata</taxon>
        <taxon>Euteleostomi</taxon>
        <taxon>Archelosauria</taxon>
        <taxon>Archosauria</taxon>
        <taxon>Dinosauria</taxon>
        <taxon>Saurischia</taxon>
        <taxon>Theropoda</taxon>
        <taxon>Coelurosauria</taxon>
        <taxon>Aves</taxon>
        <taxon>Neognathae</taxon>
        <taxon>Neoaves</taxon>
        <taxon>Telluraves</taxon>
        <taxon>Australaves</taxon>
        <taxon>Psittaciformes</taxon>
        <taxon>Psittacidae</taxon>
        <taxon>Amazona</taxon>
    </lineage>
</organism>
<comment type="similarity">
    <text evidence="9">Belongs to the G-protein coupled receptor 1 family.</text>
</comment>
<evidence type="ECO:0000256" key="5">
    <source>
        <dbReference type="ARBA" id="ARBA00022725"/>
    </source>
</evidence>
<protein>
    <recommendedName>
        <fullName evidence="10">Olfactory receptor</fullName>
    </recommendedName>
</protein>
<dbReference type="GO" id="GO:0005886">
    <property type="term" value="C:plasma membrane"/>
    <property type="evidence" value="ECO:0007669"/>
    <property type="project" value="UniProtKB-SubCell"/>
</dbReference>
<evidence type="ECO:0000256" key="8">
    <source>
        <dbReference type="ARBA" id="ARBA00023224"/>
    </source>
</evidence>
<name>A0A8B9FIW8_9PSIT</name>
<keyword evidence="7 10" id="KW-0472">Membrane</keyword>
<feature type="transmembrane region" description="Helical" evidence="10">
    <location>
        <begin position="274"/>
        <end position="293"/>
    </location>
</feature>
<dbReference type="FunFam" id="1.20.1070.10:FF:000001">
    <property type="entry name" value="Olfactory receptor"/>
    <property type="match status" value="1"/>
</dbReference>
<dbReference type="PROSITE" id="PS50262">
    <property type="entry name" value="G_PROTEIN_RECEP_F1_2"/>
    <property type="match status" value="1"/>
</dbReference>
<dbReference type="GO" id="GO:0004930">
    <property type="term" value="F:G protein-coupled receptor activity"/>
    <property type="evidence" value="ECO:0007669"/>
    <property type="project" value="UniProtKB-KW"/>
</dbReference>
<keyword evidence="8 9" id="KW-0807">Transducer</keyword>
<dbReference type="SUPFAM" id="SSF81321">
    <property type="entry name" value="Family A G protein-coupled receptor-like"/>
    <property type="match status" value="1"/>
</dbReference>
<sequence>IRTTGNKTSSTVFVILGFSHCSDMKVIFFILFLCIYIFTVLGNLMILVIIKMDPVLHTPVYFFLRNLSFLEICYTSVTLPRVLVSLLSTDTSITFAGCAAQMYFFVLFGATECCLLAAMSYDRYQAICNPLHYMNIMNKKVYMQLAASSWICGNFVALGHTTFIFSLPFCGSNVINHFFCEIQPVLMLLCGDAYWNELQIILAAAFVILMPFLLILVSYGLIISSILKTGSAKERYKVFSTCFSHLTVVMLFYGTAVFIYIHPKSSYSLDVDKVLSLFYSVVTPTLNPVIYSLRNREVKGAIFKKRMKLRSTSILTYASPLSYSCHIKILDTIGSLMLPGRHISLGIRMTPEMSL</sequence>
<dbReference type="InterPro" id="IPR000276">
    <property type="entry name" value="GPCR_Rhodpsn"/>
</dbReference>
<feature type="transmembrane region" description="Helical" evidence="10">
    <location>
        <begin position="102"/>
        <end position="121"/>
    </location>
</feature>
<dbReference type="Pfam" id="PF13853">
    <property type="entry name" value="7tm_4"/>
    <property type="match status" value="1"/>
</dbReference>
<keyword evidence="5 10" id="KW-0552">Olfaction</keyword>
<evidence type="ECO:0000313" key="12">
    <source>
        <dbReference type="Ensembl" id="ENSACOP00000009255.1"/>
    </source>
</evidence>
<dbReference type="PANTHER" id="PTHR26453">
    <property type="entry name" value="OLFACTORY RECEPTOR"/>
    <property type="match status" value="1"/>
</dbReference>
<comment type="subcellular location">
    <subcellularLocation>
        <location evidence="1 10">Cell membrane</location>
        <topology evidence="1 10">Multi-pass membrane protein</topology>
    </subcellularLocation>
</comment>
<evidence type="ECO:0000256" key="6">
    <source>
        <dbReference type="ARBA" id="ARBA00022989"/>
    </source>
</evidence>
<keyword evidence="4 9" id="KW-0812">Transmembrane</keyword>
<evidence type="ECO:0000256" key="3">
    <source>
        <dbReference type="ARBA" id="ARBA00022606"/>
    </source>
</evidence>
<feature type="transmembrane region" description="Helical" evidence="10">
    <location>
        <begin position="141"/>
        <end position="165"/>
    </location>
</feature>
<keyword evidence="6 10" id="KW-1133">Transmembrane helix</keyword>
<evidence type="ECO:0000256" key="7">
    <source>
        <dbReference type="ARBA" id="ARBA00023136"/>
    </source>
</evidence>
<dbReference type="Proteomes" id="UP000694522">
    <property type="component" value="Unplaced"/>
</dbReference>
<dbReference type="Gene3D" id="1.20.1070.10">
    <property type="entry name" value="Rhodopsin 7-helix transmembrane proteins"/>
    <property type="match status" value="1"/>
</dbReference>
<reference evidence="12" key="1">
    <citation type="submission" date="2025-08" db="UniProtKB">
        <authorList>
            <consortium name="Ensembl"/>
        </authorList>
    </citation>
    <scope>IDENTIFICATION</scope>
</reference>
<dbReference type="InterPro" id="IPR017452">
    <property type="entry name" value="GPCR_Rhodpsn_7TM"/>
</dbReference>
<dbReference type="Ensembl" id="ENSACOT00000009574.1">
    <property type="protein sequence ID" value="ENSACOP00000009255.1"/>
    <property type="gene ID" value="ENSACOG00000006468.1"/>
</dbReference>
<dbReference type="InterPro" id="IPR000725">
    <property type="entry name" value="Olfact_rcpt"/>
</dbReference>
<keyword evidence="3 10" id="KW-0716">Sensory transduction</keyword>
<dbReference type="PRINTS" id="PR00237">
    <property type="entry name" value="GPCRRHODOPSN"/>
</dbReference>
<evidence type="ECO:0000256" key="10">
    <source>
        <dbReference type="RuleBase" id="RU363047"/>
    </source>
</evidence>
<evidence type="ECO:0000256" key="1">
    <source>
        <dbReference type="ARBA" id="ARBA00004651"/>
    </source>
</evidence>
<feature type="transmembrane region" description="Helical" evidence="10">
    <location>
        <begin position="26"/>
        <end position="50"/>
    </location>
</feature>
<evidence type="ECO:0000259" key="11">
    <source>
        <dbReference type="PROSITE" id="PS50262"/>
    </source>
</evidence>
<dbReference type="PROSITE" id="PS00237">
    <property type="entry name" value="G_PROTEIN_RECEP_F1_1"/>
    <property type="match status" value="1"/>
</dbReference>
<dbReference type="GO" id="GO:0004984">
    <property type="term" value="F:olfactory receptor activity"/>
    <property type="evidence" value="ECO:0007669"/>
    <property type="project" value="InterPro"/>
</dbReference>
<evidence type="ECO:0000256" key="9">
    <source>
        <dbReference type="RuleBase" id="RU000688"/>
    </source>
</evidence>
<dbReference type="PRINTS" id="PR00245">
    <property type="entry name" value="OLFACTORYR"/>
</dbReference>
<dbReference type="AlphaFoldDB" id="A0A8B9FIW8"/>
<feature type="transmembrane region" description="Helical" evidence="10">
    <location>
        <begin position="243"/>
        <end position="262"/>
    </location>
</feature>
<evidence type="ECO:0000313" key="13">
    <source>
        <dbReference type="Proteomes" id="UP000694522"/>
    </source>
</evidence>